<proteinExistence type="predicted"/>
<sequence>MLNSKKIAAAAAAGVLGSFALIGVGAVQAFADGGAGQCADDGMGHVRCSQTSTYKVGKDKAGNVHVVNNSTQSCPTTHSQVTCISDVVVPGKRA</sequence>
<comment type="caution">
    <text evidence="2">The sequence shown here is derived from an EMBL/GenBank/DDBJ whole genome shotgun (WGS) entry which is preliminary data.</text>
</comment>
<keyword evidence="1" id="KW-0732">Signal</keyword>
<evidence type="ECO:0000256" key="1">
    <source>
        <dbReference type="SAM" id="SignalP"/>
    </source>
</evidence>
<protein>
    <submittedName>
        <fullName evidence="2">Uncharacterized protein</fullName>
    </submittedName>
</protein>
<dbReference type="Proteomes" id="UP000472335">
    <property type="component" value="Unassembled WGS sequence"/>
</dbReference>
<gene>
    <name evidence="2" type="ORF">G5C60_29810</name>
</gene>
<evidence type="ECO:0000313" key="3">
    <source>
        <dbReference type="Proteomes" id="UP000472335"/>
    </source>
</evidence>
<feature type="chain" id="PRO_5026119726" evidence="1">
    <location>
        <begin position="32"/>
        <end position="94"/>
    </location>
</feature>
<accession>A0A6G4VC59</accession>
<keyword evidence="3" id="KW-1185">Reference proteome</keyword>
<organism evidence="2 3">
    <name type="scientific">Streptomyces scabichelini</name>
    <dbReference type="NCBI Taxonomy" id="2711217"/>
    <lineage>
        <taxon>Bacteria</taxon>
        <taxon>Bacillati</taxon>
        <taxon>Actinomycetota</taxon>
        <taxon>Actinomycetes</taxon>
        <taxon>Kitasatosporales</taxon>
        <taxon>Streptomycetaceae</taxon>
        <taxon>Streptomyces</taxon>
    </lineage>
</organism>
<reference evidence="2 3" key="1">
    <citation type="submission" date="2020-02" db="EMBL/GenBank/DDBJ databases">
        <title>Whole-genome analyses of novel actinobacteria.</title>
        <authorList>
            <person name="Sahin N."/>
            <person name="Gencbay T."/>
        </authorList>
    </citation>
    <scope>NUCLEOTIDE SEQUENCE [LARGE SCALE GENOMIC DNA]</scope>
    <source>
        <strain evidence="2 3">HC44</strain>
    </source>
</reference>
<dbReference type="RefSeq" id="WP_165264063.1">
    <property type="nucleotide sequence ID" value="NZ_JAAKZY010000112.1"/>
</dbReference>
<dbReference type="EMBL" id="JAAKZY010000112">
    <property type="protein sequence ID" value="NGO11679.1"/>
    <property type="molecule type" value="Genomic_DNA"/>
</dbReference>
<evidence type="ECO:0000313" key="2">
    <source>
        <dbReference type="EMBL" id="NGO11679.1"/>
    </source>
</evidence>
<feature type="signal peptide" evidence="1">
    <location>
        <begin position="1"/>
        <end position="31"/>
    </location>
</feature>
<dbReference type="AlphaFoldDB" id="A0A6G4VC59"/>
<name>A0A6G4VC59_9ACTN</name>